<protein>
    <submittedName>
        <fullName evidence="2">Heme-binding domain-containing protein</fullName>
    </submittedName>
</protein>
<dbReference type="InterPro" id="IPR025992">
    <property type="entry name" value="Haem-bd"/>
</dbReference>
<organism evidence="2 3">
    <name type="scientific">Echinicola jeungdonensis</name>
    <dbReference type="NCBI Taxonomy" id="709343"/>
    <lineage>
        <taxon>Bacteria</taxon>
        <taxon>Pseudomonadati</taxon>
        <taxon>Bacteroidota</taxon>
        <taxon>Cytophagia</taxon>
        <taxon>Cytophagales</taxon>
        <taxon>Cyclobacteriaceae</taxon>
        <taxon>Echinicola</taxon>
    </lineage>
</organism>
<dbReference type="Proteomes" id="UP001589654">
    <property type="component" value="Unassembled WGS sequence"/>
</dbReference>
<accession>A0ABV5JAA4</accession>
<evidence type="ECO:0000313" key="3">
    <source>
        <dbReference type="Proteomes" id="UP001589654"/>
    </source>
</evidence>
<feature type="domain" description="Haem-binding" evidence="1">
    <location>
        <begin position="10"/>
        <end position="146"/>
    </location>
</feature>
<sequence length="168" mass="19436">MLKKIVTGLVIVLIIIQFFQPDKNESNDQKANISTKYAISDEVSHILENACNDCHSNQTNYPFYAHVQPVGWWLNGHVEEGKEHLNFSEFTNLSIADQNHQFEEIVEVIEENEMPLESYTYLGLHPEASLSDKEKTSLITWAKEQMSYLKSNYPADSLKRKKRGEQHH</sequence>
<dbReference type="EMBL" id="JBHMEW010000066">
    <property type="protein sequence ID" value="MFB9213100.1"/>
    <property type="molecule type" value="Genomic_DNA"/>
</dbReference>
<gene>
    <name evidence="2" type="ORF">ACFFUR_14885</name>
</gene>
<reference evidence="2 3" key="1">
    <citation type="submission" date="2024-09" db="EMBL/GenBank/DDBJ databases">
        <authorList>
            <person name="Sun Q."/>
            <person name="Mori K."/>
        </authorList>
    </citation>
    <scope>NUCLEOTIDE SEQUENCE [LARGE SCALE GENOMIC DNA]</scope>
    <source>
        <strain evidence="2 3">CECT 7682</strain>
    </source>
</reference>
<evidence type="ECO:0000313" key="2">
    <source>
        <dbReference type="EMBL" id="MFB9213100.1"/>
    </source>
</evidence>
<dbReference type="Pfam" id="PF14376">
    <property type="entry name" value="Haem_bd"/>
    <property type="match status" value="1"/>
</dbReference>
<name>A0ABV5JAA4_9BACT</name>
<evidence type="ECO:0000259" key="1">
    <source>
        <dbReference type="SMART" id="SM01235"/>
    </source>
</evidence>
<dbReference type="RefSeq" id="WP_290247874.1">
    <property type="nucleotide sequence ID" value="NZ_JAUFQT010000001.1"/>
</dbReference>
<dbReference type="SMART" id="SM01235">
    <property type="entry name" value="Haem_bd"/>
    <property type="match status" value="1"/>
</dbReference>
<keyword evidence="3" id="KW-1185">Reference proteome</keyword>
<comment type="caution">
    <text evidence="2">The sequence shown here is derived from an EMBL/GenBank/DDBJ whole genome shotgun (WGS) entry which is preliminary data.</text>
</comment>
<proteinExistence type="predicted"/>